<dbReference type="AlphaFoldDB" id="A0A142CVJ9"/>
<keyword evidence="2" id="KW-1185">Reference proteome</keyword>
<protein>
    <submittedName>
        <fullName evidence="1">Uncharacterized protein</fullName>
    </submittedName>
</protein>
<proteinExistence type="predicted"/>
<dbReference type="GeneID" id="27140132"/>
<accession>A0A142CVJ9</accession>
<dbReference type="RefSeq" id="WP_062389374.1">
    <property type="nucleotide sequence ID" value="NZ_CP014750.1"/>
</dbReference>
<reference evidence="2" key="1">
    <citation type="submission" date="2016-03" db="EMBL/GenBank/DDBJ databases">
        <authorList>
            <person name="Oger P.M."/>
        </authorList>
    </citation>
    <scope>NUCLEOTIDE SEQUENCE [LARGE SCALE GENOMIC DNA]</scope>
    <source>
        <strain evidence="2">OG-1</strain>
    </source>
</reference>
<evidence type="ECO:0000313" key="1">
    <source>
        <dbReference type="EMBL" id="AMQ18801.1"/>
    </source>
</evidence>
<dbReference type="STRING" id="53952.A0127_06250"/>
<name>A0A142CVJ9_9EURY</name>
<organism evidence="1 2">
    <name type="scientific">Thermococcus peptonophilus</name>
    <dbReference type="NCBI Taxonomy" id="53952"/>
    <lineage>
        <taxon>Archaea</taxon>
        <taxon>Methanobacteriati</taxon>
        <taxon>Methanobacteriota</taxon>
        <taxon>Thermococci</taxon>
        <taxon>Thermococcales</taxon>
        <taxon>Thermococcaceae</taxon>
        <taxon>Thermococcus</taxon>
    </lineage>
</organism>
<evidence type="ECO:0000313" key="2">
    <source>
        <dbReference type="Proteomes" id="UP000073604"/>
    </source>
</evidence>
<dbReference type="KEGG" id="tpep:A0127_06250"/>
<dbReference type="EMBL" id="CP014750">
    <property type="protein sequence ID" value="AMQ18801.1"/>
    <property type="molecule type" value="Genomic_DNA"/>
</dbReference>
<gene>
    <name evidence="1" type="ORF">A0127_06250</name>
</gene>
<sequence length="149" mass="17272">MIEINSKIPYIMSYDETYTVRCKAKIYNISDKKSAELVIHKRTLPSNIVLKTDYNAVLITKKGVVRFKTNTFKHKNIIRYKIPLSIAKAYLESKTIEADVIIRDNIMLIVQSGINVQNIIQNTEDNIKNDRRDEEVITINTIGGDRKWQ</sequence>
<dbReference type="Proteomes" id="UP000073604">
    <property type="component" value="Chromosome"/>
</dbReference>